<protein>
    <submittedName>
        <fullName evidence="1">Uncharacterized protein</fullName>
    </submittedName>
</protein>
<evidence type="ECO:0000313" key="1">
    <source>
        <dbReference type="EMBL" id="EEF65617.1"/>
    </source>
</evidence>
<dbReference type="HOGENOM" id="CLU_835518_0_0_9"/>
<feature type="non-terminal residue" evidence="1">
    <location>
        <position position="1"/>
    </location>
</feature>
<comment type="caution">
    <text evidence="1">The sequence shown here is derived from an EMBL/GenBank/DDBJ whole genome shotgun (WGS) entry which is preliminary data.</text>
</comment>
<dbReference type="eggNOG" id="COG4279">
    <property type="taxonomic scope" value="Bacteria"/>
</dbReference>
<sequence>KQLEGLDVCDRMLRDLVRSGVSAFVNNSLKDYEALAKQMNDYYLPGIQRQLVTLIAAARTAQTSEGTYDAVFTELLRLNQTVKQGRQYLNKKLQDQPVTPEEKGIEEGLGTIWNLSDLKEQGFEIGEQSLIQLGFRVRYDSAHQETVEEGFWFVHPLNEIHKTIHIRPKKAEKYIREEDSVLMKIKAPAVYLYPGAGNRRLRYEETRTTEPLNGDDYARIRQAAGETLETVIKDVKNKLKNPFVKNEVAALIAYAEIRRQDEGFVMLDRQGEALALSPLEGMSLMALTALPEQKLLADQCALLLFSYEAQTHRLIAKPMSLISAEHIVRLLY</sequence>
<dbReference type="Proteomes" id="UP000005950">
    <property type="component" value="Unassembled WGS sequence"/>
</dbReference>
<gene>
    <name evidence="1" type="ORF">HOLDEFILI_04253</name>
</gene>
<name>B9YEH6_9FIRM</name>
<organism evidence="1 2">
    <name type="scientific">Holdemania filiformis DSM 12042</name>
    <dbReference type="NCBI Taxonomy" id="545696"/>
    <lineage>
        <taxon>Bacteria</taxon>
        <taxon>Bacillati</taxon>
        <taxon>Bacillota</taxon>
        <taxon>Erysipelotrichia</taxon>
        <taxon>Erysipelotrichales</taxon>
        <taxon>Erysipelotrichaceae</taxon>
        <taxon>Holdemania</taxon>
    </lineage>
</organism>
<dbReference type="RefSeq" id="WP_006061386.1">
    <property type="nucleotide sequence ID" value="NZ_GG657570.1"/>
</dbReference>
<evidence type="ECO:0000313" key="2">
    <source>
        <dbReference type="Proteomes" id="UP000005950"/>
    </source>
</evidence>
<reference evidence="1 2" key="1">
    <citation type="submission" date="2008-12" db="EMBL/GenBank/DDBJ databases">
        <authorList>
            <person name="Fulton L."/>
            <person name="Clifton S."/>
            <person name="Fulton B."/>
            <person name="Xu J."/>
            <person name="Minx P."/>
            <person name="Pepin K.H."/>
            <person name="Johnson M."/>
            <person name="Bhonagiri V."/>
            <person name="Nash W.E."/>
            <person name="Mardis E.R."/>
            <person name="Wilson R.K."/>
        </authorList>
    </citation>
    <scope>NUCLEOTIDE SEQUENCE [LARGE SCALE GENOMIC DNA]</scope>
    <source>
        <strain evidence="1 2">DSM 12042</strain>
    </source>
</reference>
<proteinExistence type="predicted"/>
<reference evidence="1 2" key="2">
    <citation type="submission" date="2009-02" db="EMBL/GenBank/DDBJ databases">
        <title>Draft genome sequence of Holdemania filiformis DSM 12042.</title>
        <authorList>
            <person name="Sudarsanam P."/>
            <person name="Ley R."/>
            <person name="Guruge J."/>
            <person name="Turnbaugh P.J."/>
            <person name="Mahowald M."/>
            <person name="Liep D."/>
            <person name="Gordon J."/>
        </authorList>
    </citation>
    <scope>NUCLEOTIDE SEQUENCE [LARGE SCALE GENOMIC DNA]</scope>
    <source>
        <strain evidence="1 2">DSM 12042</strain>
    </source>
</reference>
<dbReference type="AlphaFoldDB" id="B9YEH6"/>
<accession>B9YEH6</accession>
<dbReference type="EMBL" id="ACCF01000274">
    <property type="protein sequence ID" value="EEF65617.1"/>
    <property type="molecule type" value="Genomic_DNA"/>
</dbReference>